<dbReference type="PANTHER" id="PTHR24413">
    <property type="entry name" value="SPECKLE-TYPE POZ PROTEIN"/>
    <property type="match status" value="1"/>
</dbReference>
<dbReference type="SMART" id="SM00225">
    <property type="entry name" value="BTB"/>
    <property type="match status" value="1"/>
</dbReference>
<dbReference type="WBParaSite" id="Pan_g1882.t1">
    <property type="protein sequence ID" value="Pan_g1882.t1"/>
    <property type="gene ID" value="Pan_g1882"/>
</dbReference>
<dbReference type="InterPro" id="IPR011333">
    <property type="entry name" value="SKP1/BTB/POZ_sf"/>
</dbReference>
<dbReference type="Proteomes" id="UP000492821">
    <property type="component" value="Unassembled WGS sequence"/>
</dbReference>
<dbReference type="PROSITE" id="PS50097">
    <property type="entry name" value="BTB"/>
    <property type="match status" value="1"/>
</dbReference>
<dbReference type="SUPFAM" id="SSF54695">
    <property type="entry name" value="POZ domain"/>
    <property type="match status" value="1"/>
</dbReference>
<dbReference type="CDD" id="cd18186">
    <property type="entry name" value="BTB_POZ_ZBTB_KLHL-like"/>
    <property type="match status" value="1"/>
</dbReference>
<protein>
    <submittedName>
        <fullName evidence="3">BTB domain-containing protein</fullName>
    </submittedName>
</protein>
<organism evidence="2 3">
    <name type="scientific">Panagrellus redivivus</name>
    <name type="common">Microworm</name>
    <dbReference type="NCBI Taxonomy" id="6233"/>
    <lineage>
        <taxon>Eukaryota</taxon>
        <taxon>Metazoa</taxon>
        <taxon>Ecdysozoa</taxon>
        <taxon>Nematoda</taxon>
        <taxon>Chromadorea</taxon>
        <taxon>Rhabditida</taxon>
        <taxon>Tylenchina</taxon>
        <taxon>Panagrolaimomorpha</taxon>
        <taxon>Panagrolaimoidea</taxon>
        <taxon>Panagrolaimidae</taxon>
        <taxon>Panagrellus</taxon>
    </lineage>
</organism>
<reference evidence="3" key="2">
    <citation type="submission" date="2020-10" db="UniProtKB">
        <authorList>
            <consortium name="WormBaseParasite"/>
        </authorList>
    </citation>
    <scope>IDENTIFICATION</scope>
</reference>
<feature type="domain" description="BTB" evidence="1">
    <location>
        <begin position="91"/>
        <end position="150"/>
    </location>
</feature>
<dbReference type="InterPro" id="IPR000210">
    <property type="entry name" value="BTB/POZ_dom"/>
</dbReference>
<proteinExistence type="predicted"/>
<name>A0A7E4VB64_PANRE</name>
<evidence type="ECO:0000259" key="1">
    <source>
        <dbReference type="PROSITE" id="PS50097"/>
    </source>
</evidence>
<dbReference type="AlphaFoldDB" id="A0A7E4VB64"/>
<dbReference type="Pfam" id="PF00651">
    <property type="entry name" value="BTB"/>
    <property type="match status" value="1"/>
</dbReference>
<dbReference type="Gene3D" id="3.30.710.10">
    <property type="entry name" value="Potassium Channel Kv1.1, Chain A"/>
    <property type="match status" value="1"/>
</dbReference>
<evidence type="ECO:0000313" key="3">
    <source>
        <dbReference type="WBParaSite" id="Pan_g1882.t1"/>
    </source>
</evidence>
<accession>A0A7E4VB64</accession>
<evidence type="ECO:0000313" key="2">
    <source>
        <dbReference type="Proteomes" id="UP000492821"/>
    </source>
</evidence>
<reference evidence="2" key="1">
    <citation type="journal article" date="2013" name="Genetics">
        <title>The draft genome and transcriptome of Panagrellus redivivus are shaped by the harsh demands of a free-living lifestyle.</title>
        <authorList>
            <person name="Srinivasan J."/>
            <person name="Dillman A.R."/>
            <person name="Macchietto M.G."/>
            <person name="Heikkinen L."/>
            <person name="Lakso M."/>
            <person name="Fracchia K.M."/>
            <person name="Antoshechkin I."/>
            <person name="Mortazavi A."/>
            <person name="Wong G."/>
            <person name="Sternberg P.W."/>
        </authorList>
    </citation>
    <scope>NUCLEOTIDE SEQUENCE [LARGE SCALE GENOMIC DNA]</scope>
    <source>
        <strain evidence="2">MT8872</strain>
    </source>
</reference>
<keyword evidence="2" id="KW-1185">Reference proteome</keyword>
<sequence length="236" mass="27103">MGANGGFIVLSKFSHSIEGKVSVEGKGLPRKTETFPKCKKFEWIYLPVNIVCHAMGTCDVLEIKVIVDVNIDVDFVPEIRTYFHEYNEILTDFEIQAEDEQYKVHKDVLSQISPVFEAMLRHNFVETSSNTLEINDLDFETIETAMNICYGCPWKAISVKVAIKILYFADKYAITDIFVSLKILSTVKLSYYDVSGPIRIGVTEQHFEHKLLCRAPLCRRFRKNRVVFQMQTVLST</sequence>